<organism evidence="1 2">
    <name type="scientific">Streptomyces mauvecolor</name>
    <dbReference type="NCBI Taxonomy" id="58345"/>
    <lineage>
        <taxon>Bacteria</taxon>
        <taxon>Bacillati</taxon>
        <taxon>Actinomycetota</taxon>
        <taxon>Actinomycetes</taxon>
        <taxon>Kitasatosporales</taxon>
        <taxon>Streptomycetaceae</taxon>
        <taxon>Streptomyces</taxon>
    </lineage>
</organism>
<evidence type="ECO:0000313" key="2">
    <source>
        <dbReference type="Proteomes" id="UP001595834"/>
    </source>
</evidence>
<comment type="caution">
    <text evidence="1">The sequence shown here is derived from an EMBL/GenBank/DDBJ whole genome shotgun (WGS) entry which is preliminary data.</text>
</comment>
<dbReference type="EMBL" id="JBHSIZ010000042">
    <property type="protein sequence ID" value="MFC4961072.1"/>
    <property type="molecule type" value="Genomic_DNA"/>
</dbReference>
<reference evidence="2" key="1">
    <citation type="journal article" date="2019" name="Int. J. Syst. Evol. Microbiol.">
        <title>The Global Catalogue of Microorganisms (GCM) 10K type strain sequencing project: providing services to taxonomists for standard genome sequencing and annotation.</title>
        <authorList>
            <consortium name="The Broad Institute Genomics Platform"/>
            <consortium name="The Broad Institute Genome Sequencing Center for Infectious Disease"/>
            <person name="Wu L."/>
            <person name="Ma J."/>
        </authorList>
    </citation>
    <scope>NUCLEOTIDE SEQUENCE [LARGE SCALE GENOMIC DNA]</scope>
    <source>
        <strain evidence="2">CCM 7224</strain>
    </source>
</reference>
<gene>
    <name evidence="1" type="ORF">ACFPFX_32760</name>
</gene>
<sequence>MATIEQRHRPTVTDMARDVQLAEVLARLPGEERAQACRERLRDYIQLLADPAQTQVRCMPASRARDVAEQSIRYARRLPADGRHGDPGACLALLAGAVRHLMQYAGTPR</sequence>
<dbReference type="RefSeq" id="WP_344380694.1">
    <property type="nucleotide sequence ID" value="NZ_BAAASQ010000052.1"/>
</dbReference>
<dbReference type="Proteomes" id="UP001595834">
    <property type="component" value="Unassembled WGS sequence"/>
</dbReference>
<proteinExistence type="predicted"/>
<protein>
    <submittedName>
        <fullName evidence="1">Uncharacterized protein</fullName>
    </submittedName>
</protein>
<name>A0ABV9UXH6_9ACTN</name>
<accession>A0ABV9UXH6</accession>
<keyword evidence="2" id="KW-1185">Reference proteome</keyword>
<evidence type="ECO:0000313" key="1">
    <source>
        <dbReference type="EMBL" id="MFC4961072.1"/>
    </source>
</evidence>